<protein>
    <submittedName>
        <fullName evidence="2">Cytoplasmic protein</fullName>
    </submittedName>
</protein>
<comment type="caution">
    <text evidence="2">The sequence shown here is derived from an EMBL/GenBank/DDBJ whole genome shotgun (WGS) entry which is preliminary data.</text>
</comment>
<dbReference type="Gene3D" id="2.60.120.10">
    <property type="entry name" value="Jelly Rolls"/>
    <property type="match status" value="1"/>
</dbReference>
<reference evidence="2 3" key="1">
    <citation type="submission" date="2018-09" db="EMBL/GenBank/DDBJ databases">
        <title>Novel species of Cryobacterium.</title>
        <authorList>
            <person name="Liu Q."/>
            <person name="Xin Y.-H."/>
        </authorList>
    </citation>
    <scope>NUCLEOTIDE SEQUENCE [LARGE SCALE GENOMIC DNA]</scope>
    <source>
        <strain evidence="2 3">Hh39</strain>
    </source>
</reference>
<dbReference type="Proteomes" id="UP000272015">
    <property type="component" value="Unassembled WGS sequence"/>
</dbReference>
<feature type="region of interest" description="Disordered" evidence="1">
    <location>
        <begin position="104"/>
        <end position="123"/>
    </location>
</feature>
<dbReference type="InterPro" id="IPR011051">
    <property type="entry name" value="RmlC_Cupin_sf"/>
</dbReference>
<proteinExistence type="predicted"/>
<dbReference type="EMBL" id="QZVS01000094">
    <property type="protein sequence ID" value="RJT86235.1"/>
    <property type="molecule type" value="Genomic_DNA"/>
</dbReference>
<evidence type="ECO:0000256" key="1">
    <source>
        <dbReference type="SAM" id="MobiDB-lite"/>
    </source>
</evidence>
<organism evidence="2 3">
    <name type="scientific">Cryobacterium melibiosiphilum</name>
    <dbReference type="NCBI Taxonomy" id="995039"/>
    <lineage>
        <taxon>Bacteria</taxon>
        <taxon>Bacillati</taxon>
        <taxon>Actinomycetota</taxon>
        <taxon>Actinomycetes</taxon>
        <taxon>Micrococcales</taxon>
        <taxon>Microbacteriaceae</taxon>
        <taxon>Cryobacterium</taxon>
    </lineage>
</organism>
<name>A0A3A5M9I9_9MICO</name>
<evidence type="ECO:0000313" key="2">
    <source>
        <dbReference type="EMBL" id="RJT86235.1"/>
    </source>
</evidence>
<dbReference type="AlphaFoldDB" id="A0A3A5M9I9"/>
<evidence type="ECO:0000313" key="3">
    <source>
        <dbReference type="Proteomes" id="UP000272015"/>
    </source>
</evidence>
<accession>A0A3A5M9I9</accession>
<keyword evidence="3" id="KW-1185">Reference proteome</keyword>
<dbReference type="InterPro" id="IPR014710">
    <property type="entry name" value="RmlC-like_jellyroll"/>
</dbReference>
<dbReference type="RefSeq" id="WP_119976132.1">
    <property type="nucleotide sequence ID" value="NZ_JBHSQA010000001.1"/>
</dbReference>
<gene>
    <name evidence="2" type="ORF">D6T64_17665</name>
</gene>
<dbReference type="SUPFAM" id="SSF51182">
    <property type="entry name" value="RmlC-like cupins"/>
    <property type="match status" value="1"/>
</dbReference>
<sequence>MTRDPVASNPEHYSVLFENDRVRVLEYSDTPGDATTPHSHPDSVMVTLSAFTRRLSAEATTTGIGPTLDVELPAGAARWLPAQTHSGENIGTTPTHTIFVELKGEHPLPAQTTDDPPLGPDAG</sequence>
<dbReference type="OrthoDB" id="7060081at2"/>